<dbReference type="VEuPathDB" id="FungiDB:CLCR_05311"/>
<keyword evidence="3" id="KW-1185">Reference proteome</keyword>
<gene>
    <name evidence="2" type="ORF">CLCR_05311</name>
</gene>
<reference evidence="3" key="1">
    <citation type="submission" date="2015-07" db="EMBL/GenBank/DDBJ databases">
        <authorList>
            <person name="Teixeira M.M."/>
            <person name="Souza R.C."/>
            <person name="Almeida L.G."/>
            <person name="Vicente V.A."/>
            <person name="de Hoog S."/>
            <person name="Bocca A.L."/>
            <person name="de Almeida S.R."/>
            <person name="Vasconcelos A.T."/>
            <person name="Felipe M.S."/>
        </authorList>
    </citation>
    <scope>NUCLEOTIDE SEQUENCE [LARGE SCALE GENOMIC DNA]</scope>
    <source>
        <strain evidence="3">KSF</strain>
    </source>
</reference>
<evidence type="ECO:0000256" key="1">
    <source>
        <dbReference type="SAM" id="MobiDB-lite"/>
    </source>
</evidence>
<evidence type="ECO:0000313" key="2">
    <source>
        <dbReference type="EMBL" id="OCT49091.1"/>
    </source>
</evidence>
<protein>
    <submittedName>
        <fullName evidence="2">Uncharacterized protein</fullName>
    </submittedName>
</protein>
<dbReference type="Proteomes" id="UP000094526">
    <property type="component" value="Unassembled WGS sequence"/>
</dbReference>
<evidence type="ECO:0000313" key="3">
    <source>
        <dbReference type="Proteomes" id="UP000094526"/>
    </source>
</evidence>
<comment type="caution">
    <text evidence="2">The sequence shown here is derived from an EMBL/GenBank/DDBJ whole genome shotgun (WGS) entry which is preliminary data.</text>
</comment>
<dbReference type="VEuPathDB" id="FungiDB:G647_02829"/>
<dbReference type="EMBL" id="LGRB01000011">
    <property type="protein sequence ID" value="OCT49091.1"/>
    <property type="molecule type" value="Genomic_DNA"/>
</dbReference>
<dbReference type="AlphaFoldDB" id="A0A1C1CKU7"/>
<name>A0A1C1CKU7_9EURO</name>
<sequence length="77" mass="8291">MSRKVNSLQNNLSHQTPESLSAPSSVIPLGPGSTTSATSCSAEDWLMLSDFDANQNRSWSLGDVVLGYQNVSELLHL</sequence>
<feature type="compositionally biased region" description="Polar residues" evidence="1">
    <location>
        <begin position="1"/>
        <end position="24"/>
    </location>
</feature>
<feature type="region of interest" description="Disordered" evidence="1">
    <location>
        <begin position="1"/>
        <end position="37"/>
    </location>
</feature>
<organism evidence="2 3">
    <name type="scientific">Cladophialophora carrionii</name>
    <dbReference type="NCBI Taxonomy" id="86049"/>
    <lineage>
        <taxon>Eukaryota</taxon>
        <taxon>Fungi</taxon>
        <taxon>Dikarya</taxon>
        <taxon>Ascomycota</taxon>
        <taxon>Pezizomycotina</taxon>
        <taxon>Eurotiomycetes</taxon>
        <taxon>Chaetothyriomycetidae</taxon>
        <taxon>Chaetothyriales</taxon>
        <taxon>Herpotrichiellaceae</taxon>
        <taxon>Cladophialophora</taxon>
    </lineage>
</organism>
<accession>A0A1C1CKU7</accession>
<proteinExistence type="predicted"/>